<comment type="caution">
    <text evidence="1">The sequence shown here is derived from an EMBL/GenBank/DDBJ whole genome shotgun (WGS) entry which is preliminary data.</text>
</comment>
<sequence>MVIDDVKELKGWQDNSHDGKINIYIRRAVTLIGNYLNLGSNNGIDIENTYQDACIAYVMEQFDRKGNEATKQYSQGSRSGTYENSLSDNVKNLLPVPYARMMG</sequence>
<dbReference type="InterPro" id="IPR021146">
    <property type="entry name" value="Phage_gp6-like_head-tail"/>
</dbReference>
<name>A0ABW8TIU0_9CLOT</name>
<dbReference type="Proteomes" id="UP001623592">
    <property type="component" value="Unassembled WGS sequence"/>
</dbReference>
<evidence type="ECO:0000313" key="1">
    <source>
        <dbReference type="EMBL" id="MFL0251405.1"/>
    </source>
</evidence>
<accession>A0ABW8TIU0</accession>
<protein>
    <submittedName>
        <fullName evidence="1">Phage head-tail connector protein</fullName>
    </submittedName>
</protein>
<dbReference type="Pfam" id="PF05135">
    <property type="entry name" value="Phage_connect_1"/>
    <property type="match status" value="1"/>
</dbReference>
<proteinExistence type="predicted"/>
<evidence type="ECO:0000313" key="2">
    <source>
        <dbReference type="Proteomes" id="UP001623592"/>
    </source>
</evidence>
<keyword evidence="2" id="KW-1185">Reference proteome</keyword>
<organism evidence="1 2">
    <name type="scientific">Clostridium neuense</name>
    <dbReference type="NCBI Taxonomy" id="1728934"/>
    <lineage>
        <taxon>Bacteria</taxon>
        <taxon>Bacillati</taxon>
        <taxon>Bacillota</taxon>
        <taxon>Clostridia</taxon>
        <taxon>Eubacteriales</taxon>
        <taxon>Clostridiaceae</taxon>
        <taxon>Clostridium</taxon>
    </lineage>
</organism>
<dbReference type="Gene3D" id="1.10.246.150">
    <property type="match status" value="1"/>
</dbReference>
<dbReference type="InterPro" id="IPR053746">
    <property type="entry name" value="Viral_HT_Connector_Assembly"/>
</dbReference>
<gene>
    <name evidence="1" type="ORF">ACJDT4_13360</name>
</gene>
<dbReference type="RefSeq" id="WP_406788060.1">
    <property type="nucleotide sequence ID" value="NZ_JBJIAA010000010.1"/>
</dbReference>
<reference evidence="1 2" key="1">
    <citation type="submission" date="2024-11" db="EMBL/GenBank/DDBJ databases">
        <authorList>
            <person name="Heng Y.C."/>
            <person name="Lim A.C.H."/>
            <person name="Lee J.K.Y."/>
            <person name="Kittelmann S."/>
        </authorList>
    </citation>
    <scope>NUCLEOTIDE SEQUENCE [LARGE SCALE GENOMIC DNA]</scope>
    <source>
        <strain evidence="1 2">WILCCON 0114</strain>
    </source>
</reference>
<dbReference type="EMBL" id="JBJIAA010000010">
    <property type="protein sequence ID" value="MFL0251405.1"/>
    <property type="molecule type" value="Genomic_DNA"/>
</dbReference>